<accession>A0A6J4N054</accession>
<feature type="compositionally biased region" description="Basic and acidic residues" evidence="1">
    <location>
        <begin position="200"/>
        <end position="222"/>
    </location>
</feature>
<feature type="compositionally biased region" description="Low complexity" evidence="1">
    <location>
        <begin position="48"/>
        <end position="57"/>
    </location>
</feature>
<evidence type="ECO:0000256" key="1">
    <source>
        <dbReference type="SAM" id="MobiDB-lite"/>
    </source>
</evidence>
<feature type="compositionally biased region" description="Basic residues" evidence="1">
    <location>
        <begin position="1"/>
        <end position="11"/>
    </location>
</feature>
<dbReference type="AlphaFoldDB" id="A0A6J4N054"/>
<dbReference type="EMBL" id="CADCUM010000020">
    <property type="protein sequence ID" value="CAA9369301.1"/>
    <property type="molecule type" value="Genomic_DNA"/>
</dbReference>
<sequence length="317" mass="33716">EHHPRRHRSRTRGFDRRPAARGDGGAGAPADPIRQRSRAPAGRATPSRRLAARAAGARPRRRDRGAPLHPWLPVRRPHLARGAPGRRASRAGGRGPGRGGGRLPREPLLLRSGRRPTDGGHPPDRDDRQAGRADRAARPAGGVVHPDGQRRGLRLLRPARPERPRRRTPGPHGAGRAHHAHGGEPGPAALLHLRAGPGCCDDRRRVPAGPVEHRAARADGSRRHPAASRRAGRRRGGRGGAPHVGDPALGAADGRGGLARHPRAGRDHLHVHPALRPGLHGQPGTVGVVADAHRDGDRGDRRVVAVTEGCRESSPDV</sequence>
<feature type="compositionally biased region" description="Low complexity" evidence="1">
    <location>
        <begin position="241"/>
        <end position="252"/>
    </location>
</feature>
<protein>
    <submittedName>
        <fullName evidence="2">NAD-dependent epimerase/dehydratase</fullName>
    </submittedName>
</protein>
<feature type="region of interest" description="Disordered" evidence="1">
    <location>
        <begin position="1"/>
        <end position="286"/>
    </location>
</feature>
<name>A0A6J4N054_9ACTN</name>
<feature type="non-terminal residue" evidence="2">
    <location>
        <position position="317"/>
    </location>
</feature>
<proteinExistence type="predicted"/>
<feature type="compositionally biased region" description="Gly residues" evidence="1">
    <location>
        <begin position="92"/>
        <end position="102"/>
    </location>
</feature>
<reference evidence="2" key="1">
    <citation type="submission" date="2020-02" db="EMBL/GenBank/DDBJ databases">
        <authorList>
            <person name="Meier V. D."/>
        </authorList>
    </citation>
    <scope>NUCLEOTIDE SEQUENCE</scope>
    <source>
        <strain evidence="2">AVDCRST_MAG32</strain>
    </source>
</reference>
<feature type="non-terminal residue" evidence="2">
    <location>
        <position position="1"/>
    </location>
</feature>
<evidence type="ECO:0000313" key="2">
    <source>
        <dbReference type="EMBL" id="CAA9369301.1"/>
    </source>
</evidence>
<organism evidence="2">
    <name type="scientific">uncultured Nocardioides sp</name>
    <dbReference type="NCBI Taxonomy" id="198441"/>
    <lineage>
        <taxon>Bacteria</taxon>
        <taxon>Bacillati</taxon>
        <taxon>Actinomycetota</taxon>
        <taxon>Actinomycetes</taxon>
        <taxon>Propionibacteriales</taxon>
        <taxon>Nocardioidaceae</taxon>
        <taxon>Nocardioides</taxon>
        <taxon>environmental samples</taxon>
    </lineage>
</organism>
<feature type="compositionally biased region" description="Basic residues" evidence="1">
    <location>
        <begin position="163"/>
        <end position="180"/>
    </location>
</feature>
<feature type="compositionally biased region" description="Basic residues" evidence="1">
    <location>
        <begin position="223"/>
        <end position="237"/>
    </location>
</feature>
<feature type="compositionally biased region" description="Basic and acidic residues" evidence="1">
    <location>
        <begin position="115"/>
        <end position="137"/>
    </location>
</feature>
<gene>
    <name evidence="2" type="ORF">AVDCRST_MAG32-452</name>
</gene>